<dbReference type="AlphaFoldDB" id="A0A345YTN1"/>
<dbReference type="Proteomes" id="UP000282185">
    <property type="component" value="Unassembled WGS sequence"/>
</dbReference>
<dbReference type="Pfam" id="PF12840">
    <property type="entry name" value="HTH_20"/>
    <property type="match status" value="1"/>
</dbReference>
<proteinExistence type="predicted"/>
<dbReference type="InterPro" id="IPR036390">
    <property type="entry name" value="WH_DNA-bd_sf"/>
</dbReference>
<reference evidence="3 5" key="2">
    <citation type="submission" date="2018-08" db="EMBL/GenBank/DDBJ databases">
        <title>Brachybacterium saurashtrense DSM 23186.</title>
        <authorList>
            <person name="Li Y."/>
        </authorList>
    </citation>
    <scope>NUCLEOTIDE SEQUENCE [LARGE SCALE GENOMIC DNA]</scope>
    <source>
        <strain evidence="3 5">DSM 23186</strain>
    </source>
</reference>
<feature type="domain" description="HTH arsR-type" evidence="1">
    <location>
        <begin position="12"/>
        <end position="106"/>
    </location>
</feature>
<dbReference type="EMBL" id="CP031356">
    <property type="protein sequence ID" value="AXK47283.1"/>
    <property type="molecule type" value="Genomic_DNA"/>
</dbReference>
<evidence type="ECO:0000313" key="2">
    <source>
        <dbReference type="EMBL" id="AXK47283.1"/>
    </source>
</evidence>
<keyword evidence="4" id="KW-1185">Reference proteome</keyword>
<reference evidence="2 4" key="1">
    <citation type="submission" date="2018-07" db="EMBL/GenBank/DDBJ databases">
        <title>Brachybacterium saurashtrense DSM 23186 genome sequence.</title>
        <authorList>
            <person name="Guo L."/>
        </authorList>
    </citation>
    <scope>NUCLEOTIDE SEQUENCE [LARGE SCALE GENOMIC DNA]</scope>
    <source>
        <strain evidence="2 4">DSM 23186</strain>
    </source>
</reference>
<dbReference type="KEGG" id="bsau:DWV08_12695"/>
<dbReference type="InterPro" id="IPR011991">
    <property type="entry name" value="ArsR-like_HTH"/>
</dbReference>
<dbReference type="InterPro" id="IPR001845">
    <property type="entry name" value="HTH_ArsR_DNA-bd_dom"/>
</dbReference>
<dbReference type="SMART" id="SM00418">
    <property type="entry name" value="HTH_ARSR"/>
    <property type="match status" value="1"/>
</dbReference>
<evidence type="ECO:0000313" key="4">
    <source>
        <dbReference type="Proteomes" id="UP000254236"/>
    </source>
</evidence>
<sequence length="131" mass="13758">MPGASASSGNGSAQLLGEDADRIFGALGDPTRRRILVRLAERPDDAGAVAADLDLSRQAVAKQLRLLEAAGIVSASTQARRRVHVVEASRIREISDLLGLVARGWDRRLTGIAEEAERRQCAADGSSGAGD</sequence>
<evidence type="ECO:0000313" key="3">
    <source>
        <dbReference type="EMBL" id="RRR24404.1"/>
    </source>
</evidence>
<organism evidence="3 5">
    <name type="scientific">Brachybacterium saurashtrense</name>
    <dbReference type="NCBI Taxonomy" id="556288"/>
    <lineage>
        <taxon>Bacteria</taxon>
        <taxon>Bacillati</taxon>
        <taxon>Actinomycetota</taxon>
        <taxon>Actinomycetes</taxon>
        <taxon>Micrococcales</taxon>
        <taxon>Dermabacteraceae</taxon>
        <taxon>Brachybacterium</taxon>
    </lineage>
</organism>
<dbReference type="Gene3D" id="1.10.10.10">
    <property type="entry name" value="Winged helix-like DNA-binding domain superfamily/Winged helix DNA-binding domain"/>
    <property type="match status" value="1"/>
</dbReference>
<accession>A0A345YTN1</accession>
<dbReference type="GO" id="GO:0003700">
    <property type="term" value="F:DNA-binding transcription factor activity"/>
    <property type="evidence" value="ECO:0007669"/>
    <property type="project" value="InterPro"/>
</dbReference>
<dbReference type="CDD" id="cd00090">
    <property type="entry name" value="HTH_ARSR"/>
    <property type="match status" value="1"/>
</dbReference>
<dbReference type="SUPFAM" id="SSF46785">
    <property type="entry name" value="Winged helix' DNA-binding domain"/>
    <property type="match status" value="1"/>
</dbReference>
<dbReference type="EMBL" id="QSWH01000002">
    <property type="protein sequence ID" value="RRR24404.1"/>
    <property type="molecule type" value="Genomic_DNA"/>
</dbReference>
<name>A0A345YTN1_9MICO</name>
<dbReference type="PANTHER" id="PTHR38600:SF1">
    <property type="entry name" value="TRANSCRIPTIONAL REGULATORY PROTEIN"/>
    <property type="match status" value="1"/>
</dbReference>
<dbReference type="Proteomes" id="UP000254236">
    <property type="component" value="Chromosome"/>
</dbReference>
<dbReference type="OrthoDB" id="9806976at2"/>
<dbReference type="PROSITE" id="PS50987">
    <property type="entry name" value="HTH_ARSR_2"/>
    <property type="match status" value="1"/>
</dbReference>
<dbReference type="InterPro" id="IPR036388">
    <property type="entry name" value="WH-like_DNA-bd_sf"/>
</dbReference>
<dbReference type="PANTHER" id="PTHR38600">
    <property type="entry name" value="TRANSCRIPTIONAL REGULATORY PROTEIN"/>
    <property type="match status" value="1"/>
</dbReference>
<evidence type="ECO:0000259" key="1">
    <source>
        <dbReference type="PROSITE" id="PS50987"/>
    </source>
</evidence>
<protein>
    <submittedName>
        <fullName evidence="3">ArsR family transcriptional regulator</fullName>
    </submittedName>
</protein>
<evidence type="ECO:0000313" key="5">
    <source>
        <dbReference type="Proteomes" id="UP000282185"/>
    </source>
</evidence>
<gene>
    <name evidence="2" type="ORF">DWV08_12695</name>
    <name evidence="3" type="ORF">DXU92_04445</name>
</gene>